<dbReference type="EMBL" id="LUUH01000055">
    <property type="protein sequence ID" value="OAI03572.1"/>
    <property type="molecule type" value="Genomic_DNA"/>
</dbReference>
<name>A0A177MD17_METMH</name>
<dbReference type="Proteomes" id="UP000077763">
    <property type="component" value="Unassembled WGS sequence"/>
</dbReference>
<evidence type="ECO:0000313" key="2">
    <source>
        <dbReference type="Proteomes" id="UP000077763"/>
    </source>
</evidence>
<protein>
    <submittedName>
        <fullName evidence="1">Uncharacterized protein</fullName>
    </submittedName>
</protein>
<sequence>MINQLKHQHAKEALIYARSILERAIHELDTYIDYLDKADSNSKRAQIMNWALHYLVCNILPNVRLDLIANAQAELSQPDRDSCRSD</sequence>
<evidence type="ECO:0000313" key="1">
    <source>
        <dbReference type="EMBL" id="OAI03572.1"/>
    </source>
</evidence>
<dbReference type="AlphaFoldDB" id="A0A177MD17"/>
<organism evidence="1 2">
    <name type="scientific">Methylomonas methanica</name>
    <dbReference type="NCBI Taxonomy" id="421"/>
    <lineage>
        <taxon>Bacteria</taxon>
        <taxon>Pseudomonadati</taxon>
        <taxon>Pseudomonadota</taxon>
        <taxon>Gammaproteobacteria</taxon>
        <taxon>Methylococcales</taxon>
        <taxon>Methylococcaceae</taxon>
        <taxon>Methylomonas</taxon>
    </lineage>
</organism>
<reference evidence="1 2" key="1">
    <citation type="submission" date="2016-03" db="EMBL/GenBank/DDBJ databases">
        <authorList>
            <person name="Ploux O."/>
        </authorList>
    </citation>
    <scope>NUCLEOTIDE SEQUENCE [LARGE SCALE GENOMIC DNA]</scope>
    <source>
        <strain evidence="1 2">R-45371</strain>
    </source>
</reference>
<proteinExistence type="predicted"/>
<gene>
    <name evidence="1" type="ORF">A1353_00250</name>
</gene>
<comment type="caution">
    <text evidence="1">The sequence shown here is derived from an EMBL/GenBank/DDBJ whole genome shotgun (WGS) entry which is preliminary data.</text>
</comment>
<accession>A0A177MD17</accession>